<evidence type="ECO:0000256" key="6">
    <source>
        <dbReference type="ARBA" id="ARBA00022683"/>
    </source>
</evidence>
<evidence type="ECO:0000256" key="11">
    <source>
        <dbReference type="ARBA" id="ARBA00044053"/>
    </source>
</evidence>
<dbReference type="PATRIC" id="fig|272621.13.peg.1400"/>
<dbReference type="PROSITE" id="PS00371">
    <property type="entry name" value="PTS_EIIA_TYPE_1_HIS"/>
    <property type="match status" value="1"/>
</dbReference>
<keyword evidence="3" id="KW-1003">Cell membrane</keyword>
<dbReference type="Proteomes" id="UP000006381">
    <property type="component" value="Chromosome"/>
</dbReference>
<comment type="catalytic activity">
    <reaction evidence="13">
        <text>N(pros)-phospho-L-histidyl-[protein](out) + sucrose = sucrose 6(G)-phosphate(in) + L-histidyl-[protein]</text>
        <dbReference type="Rhea" id="RHEA:49236"/>
        <dbReference type="Rhea" id="RHEA-COMP:9745"/>
        <dbReference type="Rhea" id="RHEA-COMP:9746"/>
        <dbReference type="ChEBI" id="CHEBI:17992"/>
        <dbReference type="ChEBI" id="CHEBI:29979"/>
        <dbReference type="ChEBI" id="CHEBI:64837"/>
        <dbReference type="ChEBI" id="CHEBI:91002"/>
        <dbReference type="EC" id="2.7.1.211"/>
    </reaction>
</comment>
<evidence type="ECO:0000256" key="12">
    <source>
        <dbReference type="ARBA" id="ARBA00045139"/>
    </source>
</evidence>
<evidence type="ECO:0000256" key="13">
    <source>
        <dbReference type="ARBA" id="ARBA00048931"/>
    </source>
</evidence>
<feature type="transmembrane region" description="Helical" evidence="17">
    <location>
        <begin position="377"/>
        <end position="405"/>
    </location>
</feature>
<name>Q5FJ26_LACAC</name>
<dbReference type="SUPFAM" id="SSF51261">
    <property type="entry name" value="Duplicated hybrid motif"/>
    <property type="match status" value="1"/>
</dbReference>
<evidence type="ECO:0000313" key="21">
    <source>
        <dbReference type="EMBL" id="AAV43298.1"/>
    </source>
</evidence>
<feature type="domain" description="PTS EIIC type-1" evidence="20">
    <location>
        <begin position="205"/>
        <end position="563"/>
    </location>
</feature>
<feature type="transmembrane region" description="Helical" evidence="17">
    <location>
        <begin position="480"/>
        <end position="505"/>
    </location>
</feature>
<dbReference type="GO" id="GO:0022878">
    <property type="term" value="F:protein-N(PI)-phosphohistidine-sucrose phosphotransferase system transporter activity"/>
    <property type="evidence" value="ECO:0007669"/>
    <property type="project" value="RHEA"/>
</dbReference>
<dbReference type="PROSITE" id="PS51098">
    <property type="entry name" value="PTS_EIIB_TYPE_1"/>
    <property type="match status" value="2"/>
</dbReference>
<dbReference type="OrthoDB" id="9769191at2"/>
<dbReference type="InterPro" id="IPR011055">
    <property type="entry name" value="Dup_hybrid_motif"/>
</dbReference>
<evidence type="ECO:0000256" key="16">
    <source>
        <dbReference type="PROSITE-ProRule" id="PRU00421"/>
    </source>
</evidence>
<evidence type="ECO:0000256" key="14">
    <source>
        <dbReference type="ARBA" id="ARBA00074554"/>
    </source>
</evidence>
<evidence type="ECO:0000256" key="10">
    <source>
        <dbReference type="ARBA" id="ARBA00023136"/>
    </source>
</evidence>
<dbReference type="SUPFAM" id="SSF55604">
    <property type="entry name" value="Glucose permease domain IIB"/>
    <property type="match status" value="2"/>
</dbReference>
<comment type="subcellular location">
    <subcellularLocation>
        <location evidence="1">Cell membrane</location>
        <topology evidence="1">Multi-pass membrane protein</topology>
    </subcellularLocation>
</comment>
<sequence>MNSYDETVQDIITAVGGKDNIEEVFHCVARLRFYLKDSTQLNKTILQKNSNIYDFKFENNQLQILIGSDVNKYYKALMKCINEDKDFSKAKKGNIKMSKSSDKDKQLAEQIVKLVGGKENVNSLIHCVTRLRFKLKDESKADDEAIKNLHGVMGVAHAGGQYQVIIGNNVTDIYDQVMPLLGLSSEQEVTQDDEKEGNIFSRLVALISSLFMPLLGVMTGAGMLKGLLVLFGVLGWVKQGTGTYMILNAAADALFYFLPILLGFTAGKTFKINPFVGAVTGGALVYPSMVAAATAHKAITFLGIPVNLMNYSQTMLPIVIAIWGMSWLEKGTKKIIPSSVRNLFVPLLDLMIVVPLAYIIIGPIMQTLSQWLSEASLWIYGILPVAAGFIIGGIWQGAVILGLHWAFIPVLMNNLMTNHFDPINGIMYCTLFGQVGACFAMGLKAKDKNFKEIAIPAAISGLVGITEPIIYGVTLPHKKAFAFASVGSAFGGAIAAACHAGMYTMPGGGIFGIPAFINPKGINMQFYGFLISLLVAIVVSFVLTMIFGDTVVPSAPKAKVQVKKAEFKDQAIYSPLEGTVVELKDVKDPVFSAGTIGKGIAVKPTNNEVRAPFDGKVISVFPTKHAIGLKSENGVELLIHLGIDTVNLQGKYFDSMVKDGQEIKKGDLIEKFDVQAIQEAGYDTVVPIVVTNSNNFDDVISEKKNGDKVNFGDQLLMATVEQDVNVQDSSIAKA</sequence>
<dbReference type="HOGENOM" id="CLU_012312_2_2_9"/>
<evidence type="ECO:0000256" key="15">
    <source>
        <dbReference type="ARBA" id="ARBA00081008"/>
    </source>
</evidence>
<dbReference type="Gene3D" id="3.30.1360.60">
    <property type="entry name" value="Glucose permease domain IIB"/>
    <property type="match status" value="2"/>
</dbReference>
<dbReference type="InterPro" id="IPR011297">
    <property type="entry name" value="PTS_IIABC_b_glu"/>
</dbReference>
<keyword evidence="9 17" id="KW-1133">Transmembrane helix</keyword>
<reference evidence="21 22" key="1">
    <citation type="journal article" date="2005" name="Proc. Natl. Acad. Sci. U.S.A.">
        <title>Complete genome sequence of the probiotic lactic acid bacterium Lactobacillus acidophilus NCFM.</title>
        <authorList>
            <person name="Altermann E."/>
            <person name="Russell W.M."/>
            <person name="Azcarate-Peril M.A."/>
            <person name="Barrangou R."/>
            <person name="Buck B.L."/>
            <person name="McAuliffe O."/>
            <person name="Souther N."/>
            <person name="Dobson A."/>
            <person name="Duong T."/>
            <person name="Callanan M."/>
            <person name="Lick S."/>
            <person name="Hamrick A."/>
            <person name="Cano R."/>
            <person name="Klaenhammer T.R."/>
        </authorList>
    </citation>
    <scope>NUCLEOTIDE SEQUENCE [LARGE SCALE GENOMIC DNA]</scope>
    <source>
        <strain evidence="22">ATCC 700396 / NCK56 / N2 / NCFM</strain>
    </source>
</reference>
<dbReference type="GO" id="GO:0005886">
    <property type="term" value="C:plasma membrane"/>
    <property type="evidence" value="ECO:0007669"/>
    <property type="project" value="UniProtKB-SubCell"/>
</dbReference>
<evidence type="ECO:0000256" key="3">
    <source>
        <dbReference type="ARBA" id="ARBA00022475"/>
    </source>
</evidence>
<dbReference type="RefSeq" id="WP_003548211.1">
    <property type="nucleotide sequence ID" value="NC_006814.3"/>
</dbReference>
<keyword evidence="2" id="KW-0813">Transport</keyword>
<evidence type="ECO:0000259" key="20">
    <source>
        <dbReference type="PROSITE" id="PS51103"/>
    </source>
</evidence>
<evidence type="ECO:0000256" key="7">
    <source>
        <dbReference type="ARBA" id="ARBA00022692"/>
    </source>
</evidence>
<keyword evidence="6" id="KW-0598">Phosphotransferase system</keyword>
<feature type="transmembrane region" description="Helical" evidence="17">
    <location>
        <begin position="425"/>
        <end position="443"/>
    </location>
</feature>
<accession>Q5FJ26</accession>
<dbReference type="eggNOG" id="COG1264">
    <property type="taxonomic scope" value="Bacteria"/>
</dbReference>
<dbReference type="InterPro" id="IPR036878">
    <property type="entry name" value="Glu_permease_IIB"/>
</dbReference>
<feature type="domain" description="PTS EIIB type-1" evidence="19">
    <location>
        <begin position="105"/>
        <end position="187"/>
    </location>
</feature>
<dbReference type="EC" id="2.7.1.211" evidence="11"/>
<feature type="transmembrane region" description="Helical" evidence="17">
    <location>
        <begin position="299"/>
        <end position="323"/>
    </location>
</feature>
<dbReference type="FunFam" id="3.30.1360.60:FF:000001">
    <property type="entry name" value="PTS system glucose-specific IIBC component PtsG"/>
    <property type="match status" value="1"/>
</dbReference>
<feature type="transmembrane region" description="Helical" evidence="17">
    <location>
        <begin position="244"/>
        <end position="266"/>
    </location>
</feature>
<keyword evidence="4" id="KW-0762">Sugar transport</keyword>
<proteinExistence type="predicted"/>
<dbReference type="PANTHER" id="PTHR30175:SF1">
    <property type="entry name" value="PTS SYSTEM ARBUTIN-, CELLOBIOSE-, AND SALICIN-SPECIFIC EIIBC COMPONENT-RELATED"/>
    <property type="match status" value="1"/>
</dbReference>
<keyword evidence="5 21" id="KW-0808">Transferase</keyword>
<dbReference type="PROSITE" id="PS51103">
    <property type="entry name" value="PTS_EIIC_TYPE_1"/>
    <property type="match status" value="1"/>
</dbReference>
<dbReference type="NCBIfam" id="TIGR01995">
    <property type="entry name" value="PTS-II-ABC-beta"/>
    <property type="match status" value="1"/>
</dbReference>
<feature type="domain" description="PTS EIIA type-1" evidence="18">
    <location>
        <begin position="588"/>
        <end position="692"/>
    </location>
</feature>
<feature type="transmembrane region" description="Helical" evidence="17">
    <location>
        <begin position="343"/>
        <end position="365"/>
    </location>
</feature>
<dbReference type="FunFam" id="2.70.70.10:FF:000001">
    <property type="entry name" value="PTS system glucose-specific IIA component"/>
    <property type="match status" value="1"/>
</dbReference>
<feature type="transmembrane region" description="Helical" evidence="17">
    <location>
        <begin position="210"/>
        <end position="237"/>
    </location>
</feature>
<organism evidence="22">
    <name type="scientific">Lactobacillus acidophilus (strain ATCC 700396 / NCK56 / N2 / NCFM)</name>
    <dbReference type="NCBI Taxonomy" id="272621"/>
    <lineage>
        <taxon>Bacteria</taxon>
        <taxon>Bacillati</taxon>
        <taxon>Bacillota</taxon>
        <taxon>Bacilli</taxon>
        <taxon>Lactobacillales</taxon>
        <taxon>Lactobacillaceae</taxon>
        <taxon>Lactobacillus</taxon>
    </lineage>
</organism>
<evidence type="ECO:0000256" key="8">
    <source>
        <dbReference type="ARBA" id="ARBA00022777"/>
    </source>
</evidence>
<dbReference type="InterPro" id="IPR001996">
    <property type="entry name" value="PTS_IIB_1"/>
</dbReference>
<dbReference type="GO" id="GO:0016301">
    <property type="term" value="F:kinase activity"/>
    <property type="evidence" value="ECO:0007669"/>
    <property type="project" value="UniProtKB-KW"/>
</dbReference>
<dbReference type="Gene3D" id="2.70.70.10">
    <property type="entry name" value="Glucose Permease (Domain IIA)"/>
    <property type="match status" value="1"/>
</dbReference>
<keyword evidence="8" id="KW-0418">Kinase</keyword>
<dbReference type="InterPro" id="IPR018113">
    <property type="entry name" value="PTrfase_EIIB_Cys"/>
</dbReference>
<feature type="active site" description="Phosphocysteine intermediate; for EIIB activity" evidence="16">
    <location>
        <position position="127"/>
    </location>
</feature>
<dbReference type="BioCyc" id="LACI272621:G1G49-1447-MONOMER"/>
<dbReference type="PANTHER" id="PTHR30175">
    <property type="entry name" value="PHOSPHOTRANSFERASE SYSTEM TRANSPORT PROTEIN"/>
    <property type="match status" value="1"/>
</dbReference>
<dbReference type="GO" id="GO:0090563">
    <property type="term" value="F:protein-phosphocysteine-sugar phosphotransferase activity"/>
    <property type="evidence" value="ECO:0007669"/>
    <property type="project" value="TreeGrafter"/>
</dbReference>
<feature type="domain" description="PTS EIIB type-1" evidence="19">
    <location>
        <begin position="5"/>
        <end position="87"/>
    </location>
</feature>
<dbReference type="AlphaFoldDB" id="Q5FJ26"/>
<dbReference type="NCBIfam" id="TIGR00826">
    <property type="entry name" value="EIIB_glc"/>
    <property type="match status" value="1"/>
</dbReference>
<dbReference type="CDD" id="cd00212">
    <property type="entry name" value="PTS_IIB_glc"/>
    <property type="match status" value="2"/>
</dbReference>
<evidence type="ECO:0000259" key="18">
    <source>
        <dbReference type="PROSITE" id="PS51093"/>
    </source>
</evidence>
<evidence type="ECO:0000256" key="9">
    <source>
        <dbReference type="ARBA" id="ARBA00022989"/>
    </source>
</evidence>
<evidence type="ECO:0000256" key="1">
    <source>
        <dbReference type="ARBA" id="ARBA00004651"/>
    </source>
</evidence>
<dbReference type="InterPro" id="IPR050558">
    <property type="entry name" value="PTS_Sugar-Specific_Components"/>
</dbReference>
<dbReference type="GeneID" id="93289452"/>
<dbReference type="Pfam" id="PF00367">
    <property type="entry name" value="PTS_EIIB"/>
    <property type="match status" value="2"/>
</dbReference>
<feature type="transmembrane region" description="Helical" evidence="17">
    <location>
        <begin position="272"/>
        <end position="292"/>
    </location>
</feature>
<gene>
    <name evidence="21" type="ordered locus">LBA1478</name>
</gene>
<dbReference type="eggNOG" id="COG2190">
    <property type="taxonomic scope" value="Bacteria"/>
</dbReference>
<dbReference type="STRING" id="272621.LBA1478"/>
<dbReference type="InterPro" id="IPR013013">
    <property type="entry name" value="PTS_EIIC_1"/>
</dbReference>
<dbReference type="InterPro" id="IPR003352">
    <property type="entry name" value="PTS_EIIC"/>
</dbReference>
<keyword evidence="10 17" id="KW-0472">Membrane</keyword>
<dbReference type="KEGG" id="lac:LBA1478"/>
<dbReference type="NCBIfam" id="TIGR00830">
    <property type="entry name" value="PTBA"/>
    <property type="match status" value="1"/>
</dbReference>
<feature type="transmembrane region" description="Helical" evidence="17">
    <location>
        <begin position="455"/>
        <end position="474"/>
    </location>
</feature>
<dbReference type="eggNOG" id="COG1263">
    <property type="taxonomic scope" value="Bacteria"/>
</dbReference>
<dbReference type="PROSITE" id="PS51093">
    <property type="entry name" value="PTS_EIIA_TYPE_1"/>
    <property type="match status" value="1"/>
</dbReference>
<dbReference type="Pfam" id="PF00358">
    <property type="entry name" value="PTS_EIIA_1"/>
    <property type="match status" value="1"/>
</dbReference>
<comment type="function">
    <text evidence="12">The phosphoenolpyruvate-dependent sugar phosphotransferase system (sugar PTS), a major carbohydrate active transport system, catalyzes the phosphorylation of incoming sugar substrates concomitantly with their translocation across the cell membrane. This system is involved in sucrose transport.</text>
</comment>
<dbReference type="GO" id="GO:0009401">
    <property type="term" value="P:phosphoenolpyruvate-dependent sugar phosphotransferase system"/>
    <property type="evidence" value="ECO:0007669"/>
    <property type="project" value="UniProtKB-KW"/>
</dbReference>
<feature type="transmembrane region" description="Helical" evidence="17">
    <location>
        <begin position="526"/>
        <end position="547"/>
    </location>
</feature>
<evidence type="ECO:0000256" key="5">
    <source>
        <dbReference type="ARBA" id="ARBA00022679"/>
    </source>
</evidence>
<feature type="active site" description="Phosphocysteine intermediate; for EIIB activity" evidence="16">
    <location>
        <position position="27"/>
    </location>
</feature>
<keyword evidence="22" id="KW-1185">Reference proteome</keyword>
<protein>
    <recommendedName>
        <fullName evidence="14">PTS system sucrose-specific EIIBCA component</fullName>
        <ecNumber evidence="11">2.7.1.211</ecNumber>
    </recommendedName>
    <alternativeName>
        <fullName evidence="15">EIIBCA-Scr</fullName>
    </alternativeName>
</protein>
<dbReference type="PROSITE" id="PS01035">
    <property type="entry name" value="PTS_EIIB_TYPE_1_CYS"/>
    <property type="match status" value="1"/>
</dbReference>
<keyword evidence="7 17" id="KW-0812">Transmembrane</keyword>
<dbReference type="Pfam" id="PF02378">
    <property type="entry name" value="PTS_EIIC"/>
    <property type="match status" value="1"/>
</dbReference>
<evidence type="ECO:0000313" key="22">
    <source>
        <dbReference type="Proteomes" id="UP000006381"/>
    </source>
</evidence>
<dbReference type="EMBL" id="CP000033">
    <property type="protein sequence ID" value="AAV43298.1"/>
    <property type="molecule type" value="Genomic_DNA"/>
</dbReference>
<dbReference type="InterPro" id="IPR001127">
    <property type="entry name" value="PTS_EIIA_1_perm"/>
</dbReference>
<evidence type="ECO:0000256" key="4">
    <source>
        <dbReference type="ARBA" id="ARBA00022597"/>
    </source>
</evidence>
<evidence type="ECO:0000259" key="19">
    <source>
        <dbReference type="PROSITE" id="PS51098"/>
    </source>
</evidence>
<evidence type="ECO:0000256" key="17">
    <source>
        <dbReference type="SAM" id="Phobius"/>
    </source>
</evidence>
<evidence type="ECO:0000256" key="2">
    <source>
        <dbReference type="ARBA" id="ARBA00022448"/>
    </source>
</evidence>